<evidence type="ECO:0000313" key="8">
    <source>
        <dbReference type="Proteomes" id="UP001151760"/>
    </source>
</evidence>
<dbReference type="SUPFAM" id="SSF53098">
    <property type="entry name" value="Ribonuclease H-like"/>
    <property type="match status" value="1"/>
</dbReference>
<dbReference type="Proteomes" id="UP001151760">
    <property type="component" value="Unassembled WGS sequence"/>
</dbReference>
<dbReference type="Pfam" id="PF13976">
    <property type="entry name" value="gag_pre-integrs"/>
    <property type="match status" value="1"/>
</dbReference>
<evidence type="ECO:0000259" key="5">
    <source>
        <dbReference type="PROSITE" id="PS50158"/>
    </source>
</evidence>
<dbReference type="InterPro" id="IPR001584">
    <property type="entry name" value="Integrase_cat-core"/>
</dbReference>
<dbReference type="InterPro" id="IPR001878">
    <property type="entry name" value="Znf_CCHC"/>
</dbReference>
<feature type="domain" description="Integrase catalytic" evidence="6">
    <location>
        <begin position="807"/>
        <end position="975"/>
    </location>
</feature>
<comment type="caution">
    <text evidence="7">The sequence shown here is derived from an EMBL/GenBank/DDBJ whole genome shotgun (WGS) entry which is preliminary data.</text>
</comment>
<gene>
    <name evidence="7" type="ORF">Tco_1091253</name>
</gene>
<name>A0ABQ5I6J8_9ASTR</name>
<dbReference type="InterPro" id="IPR036397">
    <property type="entry name" value="RNaseH_sf"/>
</dbReference>
<keyword evidence="1" id="KW-0645">Protease</keyword>
<evidence type="ECO:0000313" key="7">
    <source>
        <dbReference type="EMBL" id="GJT95735.1"/>
    </source>
</evidence>
<dbReference type="PROSITE" id="PS50994">
    <property type="entry name" value="INTEGRASE"/>
    <property type="match status" value="1"/>
</dbReference>
<proteinExistence type="predicted"/>
<keyword evidence="2" id="KW-0862">Zinc</keyword>
<evidence type="ECO:0000256" key="2">
    <source>
        <dbReference type="PROSITE-ProRule" id="PRU00047"/>
    </source>
</evidence>
<feature type="compositionally biased region" description="Polar residues" evidence="4">
    <location>
        <begin position="1283"/>
        <end position="1300"/>
    </location>
</feature>
<keyword evidence="1" id="KW-0378">Hydrolase</keyword>
<feature type="domain" description="CCHC-type" evidence="5">
    <location>
        <begin position="297"/>
        <end position="314"/>
    </location>
</feature>
<feature type="region of interest" description="Disordered" evidence="4">
    <location>
        <begin position="575"/>
        <end position="610"/>
    </location>
</feature>
<feature type="coiled-coil region" evidence="3">
    <location>
        <begin position="391"/>
        <end position="451"/>
    </location>
</feature>
<evidence type="ECO:0000256" key="3">
    <source>
        <dbReference type="SAM" id="Coils"/>
    </source>
</evidence>
<evidence type="ECO:0000256" key="4">
    <source>
        <dbReference type="SAM" id="MobiDB-lite"/>
    </source>
</evidence>
<feature type="region of interest" description="Disordered" evidence="4">
    <location>
        <begin position="1276"/>
        <end position="1314"/>
    </location>
</feature>
<dbReference type="PANTHER" id="PTHR42648">
    <property type="entry name" value="TRANSPOSASE, PUTATIVE-RELATED"/>
    <property type="match status" value="1"/>
</dbReference>
<dbReference type="InterPro" id="IPR054722">
    <property type="entry name" value="PolX-like_BBD"/>
</dbReference>
<reference evidence="7" key="1">
    <citation type="journal article" date="2022" name="Int. J. Mol. Sci.">
        <title>Draft Genome of Tanacetum Coccineum: Genomic Comparison of Closely Related Tanacetum-Family Plants.</title>
        <authorList>
            <person name="Yamashiro T."/>
            <person name="Shiraishi A."/>
            <person name="Nakayama K."/>
            <person name="Satake H."/>
        </authorList>
    </citation>
    <scope>NUCLEOTIDE SEQUENCE</scope>
</reference>
<dbReference type="EMBL" id="BQNB010020417">
    <property type="protein sequence ID" value="GJT95735.1"/>
    <property type="molecule type" value="Genomic_DNA"/>
</dbReference>
<dbReference type="Pfam" id="PF14223">
    <property type="entry name" value="Retrotran_gag_2"/>
    <property type="match status" value="1"/>
</dbReference>
<feature type="compositionally biased region" description="Polar residues" evidence="4">
    <location>
        <begin position="580"/>
        <end position="597"/>
    </location>
</feature>
<keyword evidence="2" id="KW-0479">Metal-binding</keyword>
<protein>
    <submittedName>
        <fullName evidence="7">Retrovirus-related pol polyprotein from transposon TNT 1-94</fullName>
    </submittedName>
</protein>
<dbReference type="Gene3D" id="4.10.60.10">
    <property type="entry name" value="Zinc finger, CCHC-type"/>
    <property type="match status" value="1"/>
</dbReference>
<reference evidence="7" key="2">
    <citation type="submission" date="2022-01" db="EMBL/GenBank/DDBJ databases">
        <authorList>
            <person name="Yamashiro T."/>
            <person name="Shiraishi A."/>
            <person name="Satake H."/>
            <person name="Nakayama K."/>
        </authorList>
    </citation>
    <scope>NUCLEOTIDE SEQUENCE</scope>
</reference>
<dbReference type="PROSITE" id="PS50158">
    <property type="entry name" value="ZF_CCHC"/>
    <property type="match status" value="1"/>
</dbReference>
<keyword evidence="8" id="KW-1185">Reference proteome</keyword>
<dbReference type="InterPro" id="IPR036875">
    <property type="entry name" value="Znf_CCHC_sf"/>
</dbReference>
<keyword evidence="2" id="KW-0863">Zinc-finger</keyword>
<dbReference type="Gene3D" id="3.30.420.10">
    <property type="entry name" value="Ribonuclease H-like superfamily/Ribonuclease H"/>
    <property type="match status" value="2"/>
</dbReference>
<evidence type="ECO:0000259" key="6">
    <source>
        <dbReference type="PROSITE" id="PS50994"/>
    </source>
</evidence>
<dbReference type="SUPFAM" id="SSF57756">
    <property type="entry name" value="Retrovirus zinc finger-like domains"/>
    <property type="match status" value="1"/>
</dbReference>
<evidence type="ECO:0000256" key="1">
    <source>
        <dbReference type="ARBA" id="ARBA00022670"/>
    </source>
</evidence>
<dbReference type="Pfam" id="PF22936">
    <property type="entry name" value="Pol_BBD"/>
    <property type="match status" value="1"/>
</dbReference>
<organism evidence="7 8">
    <name type="scientific">Tanacetum coccineum</name>
    <dbReference type="NCBI Taxonomy" id="301880"/>
    <lineage>
        <taxon>Eukaryota</taxon>
        <taxon>Viridiplantae</taxon>
        <taxon>Streptophyta</taxon>
        <taxon>Embryophyta</taxon>
        <taxon>Tracheophyta</taxon>
        <taxon>Spermatophyta</taxon>
        <taxon>Magnoliopsida</taxon>
        <taxon>eudicotyledons</taxon>
        <taxon>Gunneridae</taxon>
        <taxon>Pentapetalae</taxon>
        <taxon>asterids</taxon>
        <taxon>campanulids</taxon>
        <taxon>Asterales</taxon>
        <taxon>Asteraceae</taxon>
        <taxon>Asteroideae</taxon>
        <taxon>Anthemideae</taxon>
        <taxon>Anthemidinae</taxon>
        <taxon>Tanacetum</taxon>
    </lineage>
</organism>
<dbReference type="SMART" id="SM00343">
    <property type="entry name" value="ZnF_C2HC"/>
    <property type="match status" value="2"/>
</dbReference>
<dbReference type="InterPro" id="IPR039537">
    <property type="entry name" value="Retrotran_Ty1/copia-like"/>
</dbReference>
<keyword evidence="3" id="KW-0175">Coiled coil</keyword>
<accession>A0ABQ5I6J8</accession>
<dbReference type="Pfam" id="PF00665">
    <property type="entry name" value="rve"/>
    <property type="match status" value="1"/>
</dbReference>
<dbReference type="InterPro" id="IPR012337">
    <property type="entry name" value="RNaseH-like_sf"/>
</dbReference>
<dbReference type="InterPro" id="IPR025724">
    <property type="entry name" value="GAG-pre-integrase_dom"/>
</dbReference>
<sequence length="1531" mass="174511">MELTTASLHLITLKLVVKLKTRTEISREFLKKTIKDNPVIWSRKLDDALWAFRTAYKTPIGTTPYKLIYGKNCYLPFEIEHRAYWALKNCNPDLIAAGEKRIFQLHELDELRYQAYENSCNSQVKDNKIDLLVQQYEQFVISEDESIDSAFARFNTIITSLKALDEGYSSKNYVRKFLRALHPKWRAKVTAIEESKDLTSLSLDELIGNLKVHEMIIKKDSEIVKAKVERKSLALKAKKESSDEECSTSGSEDEEYAMAVRDFKKFFKRRGRFVRQPRNDKKTFQRSRDDKNGKSERKCFRCGDPNHLIGECPKPPRDKNQRAFVGGSWSDSDEEDDEKIQDETCLVAQAPNEVCSESSYFSDENLSIDDLALDNEYDKMCKMSLMIITKNKRLKAIKNSLENELRELKYRLSTLEKNKGVDLDCAKCHTLKIENEKLKEESTRLNKFEKSTHCLNEMLFNQKPSGDKLGLGFNSFEASSSGTKEIKFVKAQKKTCSDGGPIIIGGPLNDPAAPKINMGPPPVTPGSEKTVTFQKSILGPRPKHIIVKKVKVPVASDNEVKQFYKPLSKPEVGFLKPNFRSKTSPPRRVNNNYSRPKTPQPKRHVGRQNQPHGFPICLGVDLEPDEWIKDSGCSKHMTGNRKLFSTYKAYNGGNVIFGSNLRGNIIGKGTISNDSLKIDNVEHVDNLGFNLLSIGQICDNKCRVTFSKHDSKITKDGKVIGRGIKKKCLYVMKLGNKPKDQICLATIDDSSTLWHRRLGHANMRLIQSLASKELVRNLPKLKFDQHFCDACKIGKQAHASHKAKNVVSTTKCLELLHMDLFGPSAVRSYGGNRYTLVIVDDYSRYTWTRFLKNKTEAFDQFEIFSKKIQNQLGCTIVSIRTDHGREFDNEVQFGEFCNANGITHNFSAPRTPQSNGVVERKNRTLQEMSRTMLNEQSLPQKFWCNAVDTSTYILNRILIRTILGKTPYEILRGRKPTLDYFRVFGSKCFILNTKDYLTKFDPKSYEGVFLEGLHKGYDRFQSLLSQLEIHGAGVFTEDANQKFLRSLPSAWSQVSLIMRTKPGVDSLSFDDLYNNLRVFENDVKGSTASSSSTQNVAFVSENTISTNDVSTAYVFCPQLDHEDLEQLDEFDLEEMDLKWQVAMISMRMKKFYKKTGRKLQFDAKNQLVLIKPKSSATIATRQAILLESVEPREIKIVGGEMLGTLEIRIKRMKKICHSEEEEDYALMACIRYGSDTVDCSVETHESLPEPTVNEPKVVNQPKVWSDAPIIEEYESDSKDEHVSLQTEEQETPSFANQQVKSPRETVKNQFTHSKNPTVDKKGLGYGFTARACFVCGSLSHFIRDCDFHEKWMAKQAKLNNRMKRNSSQRKKRPIWNNVQRVNRMNQFVPTAVLTRTGKILVNTARASGTNNVSTARHNFNRHAVPTNVAMKVNTVKPIVNRVRPATVFYKTHSPFSRPFNNTTTLRTNFTKQKVNTAEVNAVSAVGGKRETAVKPSAGCNWRQQRHHWHKVSKYNGGSRLSTQNFTEQRDS</sequence>
<dbReference type="PANTHER" id="PTHR42648:SF21">
    <property type="entry name" value="CYSTEINE-RICH RLK (RECEPTOR-LIKE PROTEIN KINASE) 8"/>
    <property type="match status" value="1"/>
</dbReference>